<dbReference type="AlphaFoldDB" id="A0A4Y4AZV7"/>
<proteinExistence type="predicted"/>
<name>A0A4Y4AZV7_9FLAO</name>
<dbReference type="OrthoDB" id="1274006at2"/>
<organism evidence="2 3">
    <name type="scientific">Flavobacterium flevense</name>
    <dbReference type="NCBI Taxonomy" id="983"/>
    <lineage>
        <taxon>Bacteria</taxon>
        <taxon>Pseudomonadati</taxon>
        <taxon>Bacteroidota</taxon>
        <taxon>Flavobacteriia</taxon>
        <taxon>Flavobacteriales</taxon>
        <taxon>Flavobacteriaceae</taxon>
        <taxon>Flavobacterium</taxon>
    </lineage>
</organism>
<accession>A0A4Y4AZV7</accession>
<dbReference type="Proteomes" id="UP000316775">
    <property type="component" value="Unassembled WGS sequence"/>
</dbReference>
<protein>
    <recommendedName>
        <fullName evidence="4">DUF4468 domain-containing protein</fullName>
    </recommendedName>
</protein>
<evidence type="ECO:0000313" key="3">
    <source>
        <dbReference type="Proteomes" id="UP000316775"/>
    </source>
</evidence>
<evidence type="ECO:0008006" key="4">
    <source>
        <dbReference type="Google" id="ProtNLM"/>
    </source>
</evidence>
<dbReference type="RefSeq" id="WP_073245912.1">
    <property type="nucleotide sequence ID" value="NZ_BJNP01000019.1"/>
</dbReference>
<feature type="chain" id="PRO_5022964527" description="DUF4468 domain-containing protein" evidence="1">
    <location>
        <begin position="19"/>
        <end position="258"/>
    </location>
</feature>
<evidence type="ECO:0000313" key="2">
    <source>
        <dbReference type="EMBL" id="GEC72417.1"/>
    </source>
</evidence>
<reference evidence="2 3" key="1">
    <citation type="submission" date="2019-06" db="EMBL/GenBank/DDBJ databases">
        <title>Whole genome shotgun sequence of Flavobacterium flevense NBRC 14960.</title>
        <authorList>
            <person name="Hosoyama A."/>
            <person name="Uohara A."/>
            <person name="Ohji S."/>
            <person name="Ichikawa N."/>
        </authorList>
    </citation>
    <scope>NUCLEOTIDE SEQUENCE [LARGE SCALE GENOMIC DNA]</scope>
    <source>
        <strain evidence="2 3">NBRC 14960</strain>
    </source>
</reference>
<keyword evidence="3" id="KW-1185">Reference proteome</keyword>
<evidence type="ECO:0000256" key="1">
    <source>
        <dbReference type="SAM" id="SignalP"/>
    </source>
</evidence>
<gene>
    <name evidence="2" type="ORF">FFL01_19560</name>
</gene>
<dbReference type="EMBL" id="BJNP01000019">
    <property type="protein sequence ID" value="GEC72417.1"/>
    <property type="molecule type" value="Genomic_DNA"/>
</dbReference>
<feature type="signal peptide" evidence="1">
    <location>
        <begin position="1"/>
        <end position="18"/>
    </location>
</feature>
<keyword evidence="1" id="KW-0732">Signal</keyword>
<dbReference type="STRING" id="983.SAMN05443543_10865"/>
<sequence>MKKIFLFLLLLLSGVGFAQSLNHYKTVVVPLKYEFLKSENQYRMATLSKFNLNKVGFDVYYSNEVVPDTINRCAVLNYDIVKDNAFLATKLYVTFKDCYGKIVYQSEVGLSREKDFQLAYNDALNKAFTSIYELEYQYNGGTNVAVEAKPEKAQRLEKREKVEKIEKVEKVETATQSTAVVAIDPNVLLFAQPLAGGNYQLIDNKPSVVMKIYKTSDANSFLAQKGSQQGVLVKKDNQWFFEYYQNDQLVSEKINVKF</sequence>
<comment type="caution">
    <text evidence="2">The sequence shown here is derived from an EMBL/GenBank/DDBJ whole genome shotgun (WGS) entry which is preliminary data.</text>
</comment>